<dbReference type="Pfam" id="PF09937">
    <property type="entry name" value="DUF2169"/>
    <property type="match status" value="2"/>
</dbReference>
<name>A0A1N7G1A2_9GAMM</name>
<evidence type="ECO:0000313" key="3">
    <source>
        <dbReference type="Proteomes" id="UP000187495"/>
    </source>
</evidence>
<protein>
    <recommendedName>
        <fullName evidence="1">DUF2169 domain-containing protein</fullName>
    </recommendedName>
</protein>
<sequence>MQNHTPSPALTYDGIDGTGNVFGVIVCRQTYEWNDKGLLVLSKTQDPLCFTDELVDDSDMMKGVRQESDLCEYKPKCDVLVLGNAYAPNGVPTQSFVAKLMVTTPDSYVFFDAINAPSDKDGETIDAHKLRQKQILETLSQKRYTLKQGVPLIDKTLAFLGVQSLRRTTLGDYEPSKITPVSKVSLDTANGYGGFVYISQSHPESGHIPKDKQLSFDPNTQKILNADSPVLYYNQCNHNPYGKGFMDKITLNTIKPEMIALPQIANPKYLFSQSLFQKQIANQLSKEEQDLLSVGFGIRSKTHPDRAKLVGIIDDNFIQGDELLPDGFDFAVWNAAYPDQQCDYLKGNEWLTLVNLCKSTTKAARLDKEGNCHLKLYLPENTLVAYVEWDDGQISEIPLKIDTLIIRPDDSKVNMVWRIALDKSGRQPTNINLVMLDRKTKDDTIARHFAQKGTIMRPYEENGI</sequence>
<evidence type="ECO:0000259" key="1">
    <source>
        <dbReference type="Pfam" id="PF09937"/>
    </source>
</evidence>
<dbReference type="Proteomes" id="UP000187495">
    <property type="component" value="Unassembled WGS sequence"/>
</dbReference>
<dbReference type="STRING" id="34061.B0189_02060"/>
<evidence type="ECO:0000313" key="2">
    <source>
        <dbReference type="EMBL" id="SIS06369.1"/>
    </source>
</evidence>
<dbReference type="RefSeq" id="WP_076556065.1">
    <property type="nucleotide sequence ID" value="NZ_FTNU01000021.1"/>
</dbReference>
<gene>
    <name evidence="2" type="ORF">SAMN02745664_12133</name>
</gene>
<reference evidence="3" key="1">
    <citation type="submission" date="2017-01" db="EMBL/GenBank/DDBJ databases">
        <authorList>
            <person name="Varghese N."/>
            <person name="Submissions S."/>
        </authorList>
    </citation>
    <scope>NUCLEOTIDE SEQUENCE [LARGE SCALE GENOMIC DNA]</scope>
    <source>
        <strain evidence="3">DSM 21768</strain>
    </source>
</reference>
<dbReference type="AlphaFoldDB" id="A0A1N7G1A2"/>
<dbReference type="EMBL" id="FTNU01000021">
    <property type="protein sequence ID" value="SIS06369.1"/>
    <property type="molecule type" value="Genomic_DNA"/>
</dbReference>
<feature type="domain" description="DUF2169" evidence="1">
    <location>
        <begin position="23"/>
        <end position="103"/>
    </location>
</feature>
<dbReference type="InterPro" id="IPR018683">
    <property type="entry name" value="DUF2169"/>
</dbReference>
<feature type="domain" description="DUF2169" evidence="1">
    <location>
        <begin position="151"/>
        <end position="418"/>
    </location>
</feature>
<accession>A0A1N7G1A2</accession>
<organism evidence="2 3">
    <name type="scientific">Moraxella cuniculi DSM 21768</name>
    <dbReference type="NCBI Taxonomy" id="1122245"/>
    <lineage>
        <taxon>Bacteria</taxon>
        <taxon>Pseudomonadati</taxon>
        <taxon>Pseudomonadota</taxon>
        <taxon>Gammaproteobacteria</taxon>
        <taxon>Moraxellales</taxon>
        <taxon>Moraxellaceae</taxon>
        <taxon>Moraxella</taxon>
    </lineage>
</organism>
<keyword evidence="3" id="KW-1185">Reference proteome</keyword>
<proteinExistence type="predicted"/>